<name>A0A7S3K368_9STRA</name>
<organism evidence="3">
    <name type="scientific">Aureoumbra lagunensis</name>
    <dbReference type="NCBI Taxonomy" id="44058"/>
    <lineage>
        <taxon>Eukaryota</taxon>
        <taxon>Sar</taxon>
        <taxon>Stramenopiles</taxon>
        <taxon>Ochrophyta</taxon>
        <taxon>Pelagophyceae</taxon>
        <taxon>Pelagomonadales</taxon>
        <taxon>Aureoumbra</taxon>
    </lineage>
</organism>
<dbReference type="AlphaFoldDB" id="A0A7S3K368"/>
<accession>A0A7S3K368</accession>
<sequence>MMDGERRLLRCVIVEQHHDVLPWLHLGMRRKVIATKGLSVVHFDAHPDLGALKNADVCFRPRELVQFLDESEYGISEWLLPLVYCGHVSRIVWVKPDFAKQIQNMTRIIRVGKCEERLAVDCDLDYFKDDGAYSAELEKAREFCLDVNTVVPTNLSTPYILDICLDYFACLNPFNGSDTCTIPLPIGGALLSQDSVDLTPLSTFLSKIKKENKQPQFITIARSATDGYTPNNLVDTIQTQVLTLLNDTFGKALCIHKDLGEDTRGPNDEDEIYFFSPSVNEQPRSTGSSLSLLRRKRKCES</sequence>
<evidence type="ECO:0000256" key="2">
    <source>
        <dbReference type="SAM" id="MobiDB-lite"/>
    </source>
</evidence>
<feature type="compositionally biased region" description="Polar residues" evidence="2">
    <location>
        <begin position="278"/>
        <end position="287"/>
    </location>
</feature>
<dbReference type="PANTHER" id="PTHR13225:SF3">
    <property type="entry name" value="UPF0489 PROTEIN C5ORF22"/>
    <property type="match status" value="1"/>
</dbReference>
<evidence type="ECO:0000313" key="3">
    <source>
        <dbReference type="EMBL" id="CAE0373501.1"/>
    </source>
</evidence>
<gene>
    <name evidence="3" type="ORF">ALAG00032_LOCUS14302</name>
</gene>
<feature type="region of interest" description="Disordered" evidence="2">
    <location>
        <begin position="278"/>
        <end position="301"/>
    </location>
</feature>
<evidence type="ECO:0000256" key="1">
    <source>
        <dbReference type="ARBA" id="ARBA00007099"/>
    </source>
</evidence>
<dbReference type="Pfam" id="PF12640">
    <property type="entry name" value="UPF0489"/>
    <property type="match status" value="1"/>
</dbReference>
<dbReference type="InterPro" id="IPR024131">
    <property type="entry name" value="UPF0489"/>
</dbReference>
<dbReference type="PANTHER" id="PTHR13225">
    <property type="entry name" value="MISEXPRESSION SUPPRESSOR OF RAS 6"/>
    <property type="match status" value="1"/>
</dbReference>
<protein>
    <submittedName>
        <fullName evidence="3">Uncharacterized protein</fullName>
    </submittedName>
</protein>
<reference evidence="3" key="1">
    <citation type="submission" date="2021-01" db="EMBL/GenBank/DDBJ databases">
        <authorList>
            <person name="Corre E."/>
            <person name="Pelletier E."/>
            <person name="Niang G."/>
            <person name="Scheremetjew M."/>
            <person name="Finn R."/>
            <person name="Kale V."/>
            <person name="Holt S."/>
            <person name="Cochrane G."/>
            <person name="Meng A."/>
            <person name="Brown T."/>
            <person name="Cohen L."/>
        </authorList>
    </citation>
    <scope>NUCLEOTIDE SEQUENCE</scope>
    <source>
        <strain evidence="3">CCMP1510</strain>
    </source>
</reference>
<proteinExistence type="inferred from homology"/>
<comment type="similarity">
    <text evidence="1">Belongs to the UPF0489 family.</text>
</comment>
<dbReference type="EMBL" id="HBIJ01021984">
    <property type="protein sequence ID" value="CAE0373501.1"/>
    <property type="molecule type" value="Transcribed_RNA"/>
</dbReference>